<accession>A0A6I3XSZ7</accession>
<keyword evidence="3" id="KW-1185">Reference proteome</keyword>
<keyword evidence="1" id="KW-0732">Signal</keyword>
<gene>
    <name evidence="2" type="ORF">GJV26_28730</name>
</gene>
<dbReference type="Proteomes" id="UP000431684">
    <property type="component" value="Unassembled WGS sequence"/>
</dbReference>
<proteinExistence type="predicted"/>
<dbReference type="RefSeq" id="WP_155711972.1">
    <property type="nucleotide sequence ID" value="NZ_BMWU01000008.1"/>
</dbReference>
<feature type="chain" id="PRO_5026225513" description="DUF3053 family protein" evidence="1">
    <location>
        <begin position="21"/>
        <end position="277"/>
    </location>
</feature>
<protein>
    <recommendedName>
        <fullName evidence="4">DUF3053 family protein</fullName>
    </recommendedName>
</protein>
<dbReference type="OrthoDB" id="8708509at2"/>
<evidence type="ECO:0000313" key="3">
    <source>
        <dbReference type="Proteomes" id="UP000431684"/>
    </source>
</evidence>
<organism evidence="2 3">
    <name type="scientific">Pseudoduganella dura</name>
    <dbReference type="NCBI Taxonomy" id="321982"/>
    <lineage>
        <taxon>Bacteria</taxon>
        <taxon>Pseudomonadati</taxon>
        <taxon>Pseudomonadota</taxon>
        <taxon>Betaproteobacteria</taxon>
        <taxon>Burkholderiales</taxon>
        <taxon>Oxalobacteraceae</taxon>
        <taxon>Telluria group</taxon>
        <taxon>Pseudoduganella</taxon>
    </lineage>
</organism>
<feature type="signal peptide" evidence="1">
    <location>
        <begin position="1"/>
        <end position="20"/>
    </location>
</feature>
<evidence type="ECO:0008006" key="4">
    <source>
        <dbReference type="Google" id="ProtNLM"/>
    </source>
</evidence>
<evidence type="ECO:0000313" key="2">
    <source>
        <dbReference type="EMBL" id="MUI16412.1"/>
    </source>
</evidence>
<reference evidence="2 3" key="1">
    <citation type="submission" date="2019-11" db="EMBL/GenBank/DDBJ databases">
        <title>Draft Genome Sequences of Six Type Strains of the Genus Massilia.</title>
        <authorList>
            <person name="Miess H."/>
            <person name="Frediansyah A."/>
            <person name="Goeker M."/>
            <person name="Gross H."/>
        </authorList>
    </citation>
    <scope>NUCLEOTIDE SEQUENCE [LARGE SCALE GENOMIC DNA]</scope>
    <source>
        <strain evidence="2 3">DSM 17513</strain>
    </source>
</reference>
<evidence type="ECO:0000256" key="1">
    <source>
        <dbReference type="SAM" id="SignalP"/>
    </source>
</evidence>
<dbReference type="EMBL" id="WNWM01000002">
    <property type="protein sequence ID" value="MUI16412.1"/>
    <property type="molecule type" value="Genomic_DNA"/>
</dbReference>
<dbReference type="AlphaFoldDB" id="A0A6I3XSZ7"/>
<comment type="caution">
    <text evidence="2">The sequence shown here is derived from an EMBL/GenBank/DDBJ whole genome shotgun (WGS) entry which is preliminary data.</text>
</comment>
<name>A0A6I3XSZ7_9BURK</name>
<sequence length="277" mass="30402">MNRMRRTSLSILARPGLAIAIALQVAGCADFSAVRTYADDTRKLGASFAAIADTPVRLCESQFMMQEQTRDAFVAFRIDDVRAKAAADCAPVAQDNTHILSLVALLDNYADTLAALADERLPRYSAELKGLGEAVTDLKDRSGEPVVPENKAKAVISLGKLVSRLATERVARGEIKQLLEQSEAVNATTSALQWYASSITRPQLDTYRQRAQLTMDKALPRFEKTEPLAVRIYAVTLVGEQDRAKRLAAENESLIAALARHREATLGLRDKFDKRGN</sequence>